<evidence type="ECO:0000256" key="3">
    <source>
        <dbReference type="ARBA" id="ARBA00022695"/>
    </source>
</evidence>
<evidence type="ECO:0000259" key="6">
    <source>
        <dbReference type="PROSITE" id="PS50127"/>
    </source>
</evidence>
<dbReference type="EMBL" id="CP134188">
    <property type="protein sequence ID" value="WPB04033.1"/>
    <property type="molecule type" value="Genomic_DNA"/>
</dbReference>
<dbReference type="InterPro" id="IPR016135">
    <property type="entry name" value="UBQ-conjugating_enzyme/RWD"/>
</dbReference>
<feature type="region of interest" description="Disordered" evidence="5">
    <location>
        <begin position="111"/>
        <end position="150"/>
    </location>
</feature>
<evidence type="ECO:0000256" key="2">
    <source>
        <dbReference type="ARBA" id="ARBA00022679"/>
    </source>
</evidence>
<gene>
    <name evidence="7" type="ORF">CB0940_11678</name>
    <name evidence="8" type="ORF">RHO25_008677</name>
</gene>
<dbReference type="Pfam" id="PF00179">
    <property type="entry name" value="UQ_con"/>
    <property type="match status" value="1"/>
</dbReference>
<dbReference type="PROSITE" id="PS50127">
    <property type="entry name" value="UBC_2"/>
    <property type="match status" value="1"/>
</dbReference>
<feature type="region of interest" description="Disordered" evidence="5">
    <location>
        <begin position="901"/>
        <end position="920"/>
    </location>
</feature>
<dbReference type="InterPro" id="IPR000608">
    <property type="entry name" value="UBC"/>
</dbReference>
<keyword evidence="4" id="KW-0520">NAD</keyword>
<dbReference type="CDD" id="cd23802">
    <property type="entry name" value="UBCc_UBE2Q"/>
    <property type="match status" value="1"/>
</dbReference>
<keyword evidence="1" id="KW-0328">Glycosyltransferase</keyword>
<dbReference type="InterPro" id="IPR051838">
    <property type="entry name" value="ARTD_PARP"/>
</dbReference>
<sequence length="1232" mass="136800">MPRRQFVADLEKVQNGQLPPGISAVRAGEDDGQIEFSFAGAPTPLTDGPVTVTAMVPDLGDYPKSHEYYIFGGEDAPRDISAALGSIRGINKKTVFEMLDIVASTLCRVQPDQDGDSQMLEDQHEVDEDEEEEMVDDDDDDDDDGDVYDSDHEIFDVDTPAHNPAFATKTVHTTPDRTFRQRIRDDLRVTKAAGFKVGHLGHLLDGNSSYVAVAIRIAKLGISEEAMQAWQIEPNEYLTLLIQYPNGYKTNEQLQGFEALRLAPNLAIRVVVGKRPKPTIQEAIKAFTNVRKTERSSISSTDLPSADELDTEDSSIRDTFISKPLNALLQERFVPILRSRSMGLDWRGAERWYDEMQATAGPQANADVVPDQLYVPEPVNDALPEIVRADHYQAAGVVQFSFPLLAMQFTLRHFVRCTDFCLVCHRKLESDVEAIKPYVCDKPLCLYQYMAIGLGPSIEHEVIAQPYVVDLLVSFCYSSAANRKLKDFPDGLSLTVPPVGANDYNPLGSEYLPGRHGTKAESPSKVQRQNQPFPVFEVGFDQAARELIFFDRPDACPVRRGDWILLNASSMEGQDLHCRVSDTTYFPTISVDPPIVLNQQRTNPRGQGGDLQTPTMTPISTRSGSPAQATEKWVNATFQVYAQDFSSLDANGKCLAICRLLDTLPAVTEMRSYLIKRQPADLQSWSDRISSSALSLLRWIIASNRSCIMQVDGNDSVTGDGTVSTAGASTVFGKTQERCYGMKDYMQFRFAMGAPDKEQRFITEVRNTATRLKLQHQTIFAWHGSPLYNWHGIIREGLHYKNADHGRAYGDGVYHAKDASTSTGYSGMNYYGYGANTTIRGAWPSSVLKISSALALNEIVNAPAEFQSQNPYYVVKQLDWIQTRYLFVQVAPKNENVKIGPEVMPQNPHPQDPARTPTGVDRNSAIVIPASAIKSGKRPAPASPPGTPSLAKKIKSFAFAKQKYSGKAADPVVIDEDDDVQSIMTDIEDRDLLKDELEESQAPRVNGNSLSKQVVSPPKTDFVPGSLDFGTLPIMPMPTYATPSATKRLMQELQSLRKVQESTPLVDLGWYIDVEKIDNAYQWIVELHSFHTIEINGKKLPLSEDMKKRDIKSVVLEIRFNKDFPFTPPYVRVIRPHFKTFAQGGGGHIVMGGAMCMEMLTNTGWSSVLSMESVLMSIRMNIASEPFARLEGGASRDYGAVEGAEGYIRACQTHGWEVPPGFREMAFSDTKQ</sequence>
<feature type="compositionally biased region" description="Acidic residues" evidence="5">
    <location>
        <begin position="124"/>
        <end position="148"/>
    </location>
</feature>
<dbReference type="Gene3D" id="3.90.228.10">
    <property type="match status" value="1"/>
</dbReference>
<evidence type="ECO:0000313" key="9">
    <source>
        <dbReference type="Proteomes" id="UP000230605"/>
    </source>
</evidence>
<evidence type="ECO:0000256" key="1">
    <source>
        <dbReference type="ARBA" id="ARBA00022676"/>
    </source>
</evidence>
<dbReference type="Pfam" id="PF00644">
    <property type="entry name" value="PARP"/>
    <property type="match status" value="1"/>
</dbReference>
<dbReference type="OrthoDB" id="109543at2759"/>
<feature type="domain" description="UBC core" evidence="6">
    <location>
        <begin position="1044"/>
        <end position="1232"/>
    </location>
</feature>
<name>A0A2G5IFE2_CERBT</name>
<dbReference type="EMBL" id="LKMD01000099">
    <property type="protein sequence ID" value="PIB03234.1"/>
    <property type="molecule type" value="Genomic_DNA"/>
</dbReference>
<accession>A0A2G5IFE2</accession>
<evidence type="ECO:0000313" key="8">
    <source>
        <dbReference type="EMBL" id="WPB04033.1"/>
    </source>
</evidence>
<keyword evidence="10" id="KW-1185">Reference proteome</keyword>
<dbReference type="PANTHER" id="PTHR21328">
    <property type="entry name" value="POLY ADP-RIBOSE POLYMERASE FAMILY, MEMBER PARP"/>
    <property type="match status" value="1"/>
</dbReference>
<evidence type="ECO:0000256" key="5">
    <source>
        <dbReference type="SAM" id="MobiDB-lite"/>
    </source>
</evidence>
<dbReference type="SUPFAM" id="SSF56399">
    <property type="entry name" value="ADP-ribosylation"/>
    <property type="match status" value="1"/>
</dbReference>
<evidence type="ECO:0000256" key="4">
    <source>
        <dbReference type="ARBA" id="ARBA00023027"/>
    </source>
</evidence>
<dbReference type="Proteomes" id="UP000230605">
    <property type="component" value="Chromosome 10"/>
</dbReference>
<proteinExistence type="predicted"/>
<dbReference type="SUPFAM" id="SSF54495">
    <property type="entry name" value="UBC-like"/>
    <property type="match status" value="1"/>
</dbReference>
<dbReference type="Proteomes" id="UP001302367">
    <property type="component" value="Chromosome 5"/>
</dbReference>
<keyword evidence="3" id="KW-0548">Nucleotidyltransferase</keyword>
<reference evidence="8 10" key="2">
    <citation type="submission" date="2023-09" db="EMBL/GenBank/DDBJ databases">
        <title>Complete-Gapless Cercospora beticola genome.</title>
        <authorList>
            <person name="Wyatt N.A."/>
            <person name="Spanner R.E."/>
            <person name="Bolton M.D."/>
        </authorList>
    </citation>
    <scope>NUCLEOTIDE SEQUENCE [LARGE SCALE GENOMIC DNA]</scope>
    <source>
        <strain evidence="8">Cb09-40</strain>
    </source>
</reference>
<evidence type="ECO:0000313" key="7">
    <source>
        <dbReference type="EMBL" id="PIB03234.1"/>
    </source>
</evidence>
<feature type="region of interest" description="Disordered" evidence="5">
    <location>
        <begin position="601"/>
        <end position="626"/>
    </location>
</feature>
<organism evidence="7 9">
    <name type="scientific">Cercospora beticola</name>
    <name type="common">Sugarbeet leaf spot fungus</name>
    <dbReference type="NCBI Taxonomy" id="122368"/>
    <lineage>
        <taxon>Eukaryota</taxon>
        <taxon>Fungi</taxon>
        <taxon>Dikarya</taxon>
        <taxon>Ascomycota</taxon>
        <taxon>Pezizomycotina</taxon>
        <taxon>Dothideomycetes</taxon>
        <taxon>Dothideomycetidae</taxon>
        <taxon>Mycosphaerellales</taxon>
        <taxon>Mycosphaerellaceae</taxon>
        <taxon>Cercospora</taxon>
    </lineage>
</organism>
<keyword evidence="2" id="KW-0808">Transferase</keyword>
<evidence type="ECO:0000313" key="10">
    <source>
        <dbReference type="Proteomes" id="UP001302367"/>
    </source>
</evidence>
<reference evidence="7 9" key="1">
    <citation type="submission" date="2015-10" db="EMBL/GenBank/DDBJ databases">
        <title>The cercosporin biosynthetic gene cluster was horizontally transferred to several fungal lineages and shown to be expanded in Cercospora beticola based on microsynteny with recipient genomes.</title>
        <authorList>
            <person name="De Jonge R."/>
            <person name="Ebert M.K."/>
            <person name="Suttle J.C."/>
            <person name="Jurick Ii W.M."/>
            <person name="Secor G.A."/>
            <person name="Thomma B.P."/>
            <person name="Van De Peer Y."/>
            <person name="Bolton M.D."/>
        </authorList>
    </citation>
    <scope>NUCLEOTIDE SEQUENCE [LARGE SCALE GENOMIC DNA]</scope>
    <source>
        <strain evidence="7 9">09-40</strain>
    </source>
</reference>
<dbReference type="GO" id="GO:0003950">
    <property type="term" value="F:NAD+ poly-ADP-ribosyltransferase activity"/>
    <property type="evidence" value="ECO:0007669"/>
    <property type="project" value="InterPro"/>
</dbReference>
<dbReference type="AlphaFoldDB" id="A0A2G5IFE2"/>
<dbReference type="Gene3D" id="3.10.110.10">
    <property type="entry name" value="Ubiquitin Conjugating Enzyme"/>
    <property type="match status" value="1"/>
</dbReference>
<dbReference type="GO" id="GO:0016779">
    <property type="term" value="F:nucleotidyltransferase activity"/>
    <property type="evidence" value="ECO:0007669"/>
    <property type="project" value="UniProtKB-KW"/>
</dbReference>
<dbReference type="InterPro" id="IPR012317">
    <property type="entry name" value="Poly(ADP-ribose)pol_cat_dom"/>
</dbReference>
<protein>
    <recommendedName>
        <fullName evidence="6">UBC core domain-containing protein</fullName>
    </recommendedName>
</protein>